<sequence>MSIPQPISEVIRPPKLSSWEHAALIEWHPTVKGSVHPKTLKNMATYLPKKPVASMTTATS</sequence>
<dbReference type="AlphaFoldDB" id="A0A225WRV5"/>
<proteinExistence type="predicted"/>
<accession>A0A225WRV5</accession>
<keyword evidence="2" id="KW-1185">Reference proteome</keyword>
<organism evidence="1 2">
    <name type="scientific">Phytophthora megakarya</name>
    <dbReference type="NCBI Taxonomy" id="4795"/>
    <lineage>
        <taxon>Eukaryota</taxon>
        <taxon>Sar</taxon>
        <taxon>Stramenopiles</taxon>
        <taxon>Oomycota</taxon>
        <taxon>Peronosporomycetes</taxon>
        <taxon>Peronosporales</taxon>
        <taxon>Peronosporaceae</taxon>
        <taxon>Phytophthora</taxon>
    </lineage>
</organism>
<protein>
    <submittedName>
        <fullName evidence="1">Uncharacterized protein</fullName>
    </submittedName>
</protein>
<name>A0A225WRV5_9STRA</name>
<evidence type="ECO:0000313" key="1">
    <source>
        <dbReference type="EMBL" id="OWZ20374.1"/>
    </source>
</evidence>
<evidence type="ECO:0000313" key="2">
    <source>
        <dbReference type="Proteomes" id="UP000198211"/>
    </source>
</evidence>
<reference evidence="2" key="1">
    <citation type="submission" date="2017-03" db="EMBL/GenBank/DDBJ databases">
        <title>Phytopthora megakarya and P. palmivora, two closely related causual agents of cacao black pod achieved similar genome size and gene model numbers by different mechanisms.</title>
        <authorList>
            <person name="Ali S."/>
            <person name="Shao J."/>
            <person name="Larry D.J."/>
            <person name="Kronmiller B."/>
            <person name="Shen D."/>
            <person name="Strem M.D."/>
            <person name="Melnick R.L."/>
            <person name="Guiltinan M.J."/>
            <person name="Tyler B.M."/>
            <person name="Meinhardt L.W."/>
            <person name="Bailey B.A."/>
        </authorList>
    </citation>
    <scope>NUCLEOTIDE SEQUENCE [LARGE SCALE GENOMIC DNA]</scope>
    <source>
        <strain evidence="2">zdho120</strain>
    </source>
</reference>
<gene>
    <name evidence="1" type="ORF">PHMEG_0005222</name>
</gene>
<comment type="caution">
    <text evidence="1">The sequence shown here is derived from an EMBL/GenBank/DDBJ whole genome shotgun (WGS) entry which is preliminary data.</text>
</comment>
<dbReference type="OrthoDB" id="10430522at2759"/>
<dbReference type="Proteomes" id="UP000198211">
    <property type="component" value="Unassembled WGS sequence"/>
</dbReference>
<dbReference type="EMBL" id="NBNE01000331">
    <property type="protein sequence ID" value="OWZ20374.1"/>
    <property type="molecule type" value="Genomic_DNA"/>
</dbReference>